<evidence type="ECO:0000259" key="3">
    <source>
        <dbReference type="Pfam" id="PF00704"/>
    </source>
</evidence>
<dbReference type="InterPro" id="IPR001223">
    <property type="entry name" value="Glyco_hydro18_cat"/>
</dbReference>
<dbReference type="Gene3D" id="3.20.20.80">
    <property type="entry name" value="Glycosidases"/>
    <property type="match status" value="1"/>
</dbReference>
<feature type="non-terminal residue" evidence="4">
    <location>
        <position position="204"/>
    </location>
</feature>
<dbReference type="Gene3D" id="3.10.50.10">
    <property type="match status" value="1"/>
</dbReference>
<name>A0AAD4KTZ0_9EURO</name>
<proteinExistence type="inferred from homology"/>
<organism evidence="4 5">
    <name type="scientific">Talaromyces proteolyticus</name>
    <dbReference type="NCBI Taxonomy" id="1131652"/>
    <lineage>
        <taxon>Eukaryota</taxon>
        <taxon>Fungi</taxon>
        <taxon>Dikarya</taxon>
        <taxon>Ascomycota</taxon>
        <taxon>Pezizomycotina</taxon>
        <taxon>Eurotiomycetes</taxon>
        <taxon>Eurotiomycetidae</taxon>
        <taxon>Eurotiales</taxon>
        <taxon>Trichocomaceae</taxon>
        <taxon>Talaromyces</taxon>
        <taxon>Talaromyces sect. Bacilispori</taxon>
    </lineage>
</organism>
<dbReference type="GO" id="GO:0008843">
    <property type="term" value="F:endochitinase activity"/>
    <property type="evidence" value="ECO:0007669"/>
    <property type="project" value="UniProtKB-EC"/>
</dbReference>
<dbReference type="AlphaFoldDB" id="A0AAD4KTZ0"/>
<dbReference type="InterPro" id="IPR017853">
    <property type="entry name" value="GH"/>
</dbReference>
<keyword evidence="5" id="KW-1185">Reference proteome</keyword>
<dbReference type="RefSeq" id="XP_046071457.1">
    <property type="nucleotide sequence ID" value="XM_046210223.1"/>
</dbReference>
<dbReference type="PANTHER" id="PTHR11177">
    <property type="entry name" value="CHITINASE"/>
    <property type="match status" value="1"/>
</dbReference>
<comment type="caution">
    <text evidence="4">The sequence shown here is derived from an EMBL/GenBank/DDBJ whole genome shotgun (WGS) entry which is preliminary data.</text>
</comment>
<dbReference type="PANTHER" id="PTHR11177:SF402">
    <property type="entry name" value="CHITINASE"/>
    <property type="match status" value="1"/>
</dbReference>
<dbReference type="EC" id="3.2.1.14" evidence="2"/>
<evidence type="ECO:0000256" key="1">
    <source>
        <dbReference type="ARBA" id="ARBA00008682"/>
    </source>
</evidence>
<evidence type="ECO:0000313" key="5">
    <source>
        <dbReference type="Proteomes" id="UP001201262"/>
    </source>
</evidence>
<dbReference type="Pfam" id="PF00704">
    <property type="entry name" value="Glyco_hydro_18"/>
    <property type="match status" value="1"/>
</dbReference>
<feature type="domain" description="GH18" evidence="3">
    <location>
        <begin position="24"/>
        <end position="96"/>
    </location>
</feature>
<dbReference type="SUPFAM" id="SSF54556">
    <property type="entry name" value="Chitinase insertion domain"/>
    <property type="match status" value="1"/>
</dbReference>
<dbReference type="InterPro" id="IPR029070">
    <property type="entry name" value="Chitinase_insertion_sf"/>
</dbReference>
<dbReference type="GO" id="GO:0005975">
    <property type="term" value="P:carbohydrate metabolic process"/>
    <property type="evidence" value="ECO:0007669"/>
    <property type="project" value="InterPro"/>
</dbReference>
<protein>
    <recommendedName>
        <fullName evidence="2">chitinase</fullName>
        <ecNumber evidence="2">3.2.1.14</ecNumber>
    </recommendedName>
</protein>
<dbReference type="Proteomes" id="UP001201262">
    <property type="component" value="Unassembled WGS sequence"/>
</dbReference>
<accession>A0AAD4KTZ0</accession>
<evidence type="ECO:0000313" key="4">
    <source>
        <dbReference type="EMBL" id="KAH8696521.1"/>
    </source>
</evidence>
<sequence length="204" mass="22240">LADINCYQPNGVCEFSTAGRPGTSSSTAGILYYSEISSRNNSLDVSRYHNSTSTVKYNVYEGHQWTSYDDEESWHDKMGFLSSRCLNGLMIWSLDEGTGESDALNALMGDISSLEMQNGGRLTEAQQKKIAHEFGAYTGQDCFVTTKCTDGSKDQLGTDQVCPSGYQSVATAHNPVHAPGQPTPDECSEGSFHHICCPRDAMPK</sequence>
<comment type="similarity">
    <text evidence="1">Belongs to the glycosyl hydrolase 18 family. Chitinase class V subfamily.</text>
</comment>
<evidence type="ECO:0000256" key="2">
    <source>
        <dbReference type="ARBA" id="ARBA00012729"/>
    </source>
</evidence>
<dbReference type="SUPFAM" id="SSF51445">
    <property type="entry name" value="(Trans)glycosidases"/>
    <property type="match status" value="1"/>
</dbReference>
<dbReference type="InterPro" id="IPR050314">
    <property type="entry name" value="Glycosyl_Hydrlase_18"/>
</dbReference>
<dbReference type="GeneID" id="70240510"/>
<reference evidence="4" key="1">
    <citation type="submission" date="2021-12" db="EMBL/GenBank/DDBJ databases">
        <title>Convergent genome expansion in fungi linked to evolution of root-endophyte symbiosis.</title>
        <authorList>
            <consortium name="DOE Joint Genome Institute"/>
            <person name="Ke Y.-H."/>
            <person name="Bonito G."/>
            <person name="Liao H.-L."/>
            <person name="Looney B."/>
            <person name="Rojas-Flechas A."/>
            <person name="Nash J."/>
            <person name="Hameed K."/>
            <person name="Schadt C."/>
            <person name="Martin F."/>
            <person name="Crous P.W."/>
            <person name="Miettinen O."/>
            <person name="Magnuson J.K."/>
            <person name="Labbe J."/>
            <person name="Jacobson D."/>
            <person name="Doktycz M.J."/>
            <person name="Veneault-Fourrey C."/>
            <person name="Kuo A."/>
            <person name="Mondo S."/>
            <person name="Calhoun S."/>
            <person name="Riley R."/>
            <person name="Ohm R."/>
            <person name="LaButti K."/>
            <person name="Andreopoulos B."/>
            <person name="Pangilinan J."/>
            <person name="Nolan M."/>
            <person name="Tritt A."/>
            <person name="Clum A."/>
            <person name="Lipzen A."/>
            <person name="Daum C."/>
            <person name="Barry K."/>
            <person name="Grigoriev I.V."/>
            <person name="Vilgalys R."/>
        </authorList>
    </citation>
    <scope>NUCLEOTIDE SEQUENCE</scope>
    <source>
        <strain evidence="4">PMI_201</strain>
    </source>
</reference>
<dbReference type="EMBL" id="JAJTJA010000007">
    <property type="protein sequence ID" value="KAH8696521.1"/>
    <property type="molecule type" value="Genomic_DNA"/>
</dbReference>
<gene>
    <name evidence="4" type="ORF">BGW36DRAFT_282432</name>
</gene>
<feature type="non-terminal residue" evidence="4">
    <location>
        <position position="1"/>
    </location>
</feature>